<dbReference type="InterPro" id="IPR054481">
    <property type="entry name" value="GWD1_pHisD"/>
</dbReference>
<dbReference type="Proteomes" id="UP000195557">
    <property type="component" value="Unassembled WGS sequence"/>
</dbReference>
<feature type="domain" description="Pyruvate phosphate dikinase AMP/ATP-binding" evidence="12">
    <location>
        <begin position="770"/>
        <end position="1085"/>
    </location>
</feature>
<evidence type="ECO:0000256" key="8">
    <source>
        <dbReference type="ARBA" id="ARBA00022840"/>
    </source>
</evidence>
<dbReference type="GO" id="GO:0016301">
    <property type="term" value="F:kinase activity"/>
    <property type="evidence" value="ECO:0007669"/>
    <property type="project" value="UniProtKB-KW"/>
</dbReference>
<evidence type="ECO:0000259" key="13">
    <source>
        <dbReference type="Pfam" id="PF22973"/>
    </source>
</evidence>
<keyword evidence="8" id="KW-0067">ATP-binding</keyword>
<gene>
    <name evidence="14" type="ORF">BE221DRAFT_143536</name>
</gene>
<proteinExistence type="inferred from homology"/>
<dbReference type="InterPro" id="IPR002192">
    <property type="entry name" value="PPDK_AMP/ATP-bd"/>
</dbReference>
<evidence type="ECO:0000256" key="7">
    <source>
        <dbReference type="ARBA" id="ARBA00022777"/>
    </source>
</evidence>
<dbReference type="eggNOG" id="ENOG502QS3J">
    <property type="taxonomic scope" value="Eukaryota"/>
</dbReference>
<evidence type="ECO:0000256" key="5">
    <source>
        <dbReference type="ARBA" id="ARBA00022723"/>
    </source>
</evidence>
<feature type="compositionally biased region" description="Pro residues" evidence="11">
    <location>
        <begin position="107"/>
        <end position="117"/>
    </location>
</feature>
<keyword evidence="10" id="KW-0119">Carbohydrate metabolism</keyword>
<dbReference type="Gene3D" id="3.30.470.20">
    <property type="entry name" value="ATP-grasp fold, B domain"/>
    <property type="match status" value="1"/>
</dbReference>
<comment type="similarity">
    <text evidence="2">Belongs to the PEP-utilizing enzyme family.</text>
</comment>
<dbReference type="Pfam" id="PF01326">
    <property type="entry name" value="PPDK_N"/>
    <property type="match status" value="1"/>
</dbReference>
<dbReference type="SUPFAM" id="SSF56059">
    <property type="entry name" value="Glutathione synthetase ATP-binding domain-like"/>
    <property type="match status" value="1"/>
</dbReference>
<protein>
    <submittedName>
        <fullName evidence="14">Pyruvate phosphate dikinase</fullName>
    </submittedName>
</protein>
<evidence type="ECO:0000256" key="9">
    <source>
        <dbReference type="ARBA" id="ARBA00022842"/>
    </source>
</evidence>
<dbReference type="GO" id="GO:0046872">
    <property type="term" value="F:metal ion binding"/>
    <property type="evidence" value="ECO:0007669"/>
    <property type="project" value="UniProtKB-KW"/>
</dbReference>
<comment type="cofactor">
    <cofactor evidence="1">
        <name>Mg(2+)</name>
        <dbReference type="ChEBI" id="CHEBI:18420"/>
    </cofactor>
</comment>
<evidence type="ECO:0000256" key="3">
    <source>
        <dbReference type="ARBA" id="ARBA00011738"/>
    </source>
</evidence>
<organism evidence="14">
    <name type="scientific">Ostreococcus tauri</name>
    <name type="common">Marine green alga</name>
    <dbReference type="NCBI Taxonomy" id="70448"/>
    <lineage>
        <taxon>Eukaryota</taxon>
        <taxon>Viridiplantae</taxon>
        <taxon>Chlorophyta</taxon>
        <taxon>Mamiellophyceae</taxon>
        <taxon>Mamiellales</taxon>
        <taxon>Bathycoccaceae</taxon>
        <taxon>Ostreococcus</taxon>
    </lineage>
</organism>
<keyword evidence="9" id="KW-0460">Magnesium</keyword>
<reference evidence="14" key="1">
    <citation type="submission" date="2017-04" db="EMBL/GenBank/DDBJ databases">
        <title>Population genomics of picophytoplankton unveils novel chromosome hypervariability.</title>
        <authorList>
            <consortium name="DOE Joint Genome Institute"/>
            <person name="Blanc-Mathieu R."/>
            <person name="Krasovec M."/>
            <person name="Hebrard M."/>
            <person name="Yau S."/>
            <person name="Desgranges E."/>
            <person name="Martin J."/>
            <person name="Schackwitz W."/>
            <person name="Kuo A."/>
            <person name="Salin G."/>
            <person name="Donnadieu C."/>
            <person name="Desdevises Y."/>
            <person name="Sanchez-Ferandin S."/>
            <person name="Moreau H."/>
            <person name="Rivals E."/>
            <person name="Grigoriev I.V."/>
            <person name="Grimsley N."/>
            <person name="Eyre-Walker A."/>
            <person name="Piganeau G."/>
        </authorList>
    </citation>
    <scope>NUCLEOTIDE SEQUENCE [LARGE SCALE GENOMIC DNA]</scope>
    <source>
        <strain evidence="14">RCC 1115</strain>
    </source>
</reference>
<dbReference type="PANTHER" id="PTHR47453">
    <property type="entry name" value="PHOSPHOGLUCAN, WATER DIKINASE, CHLOROPLASTIC"/>
    <property type="match status" value="1"/>
</dbReference>
<name>A0A1Y5IRG6_OSTTA</name>
<evidence type="ECO:0000256" key="10">
    <source>
        <dbReference type="ARBA" id="ARBA00023277"/>
    </source>
</evidence>
<evidence type="ECO:0000256" key="2">
    <source>
        <dbReference type="ARBA" id="ARBA00007837"/>
    </source>
</evidence>
<keyword evidence="14" id="KW-0670">Pyruvate</keyword>
<dbReference type="InterPro" id="IPR013815">
    <property type="entry name" value="ATP_grasp_subdomain_1"/>
</dbReference>
<dbReference type="AlphaFoldDB" id="A0A1Y5IRG6"/>
<evidence type="ECO:0000256" key="4">
    <source>
        <dbReference type="ARBA" id="ARBA00022679"/>
    </source>
</evidence>
<evidence type="ECO:0000313" key="14">
    <source>
        <dbReference type="EMBL" id="OUS49585.1"/>
    </source>
</evidence>
<feature type="compositionally biased region" description="Basic and acidic residues" evidence="11">
    <location>
        <begin position="87"/>
        <end position="105"/>
    </location>
</feature>
<keyword evidence="6" id="KW-0547">Nucleotide-binding</keyword>
<dbReference type="EMBL" id="KZ155771">
    <property type="protein sequence ID" value="OUS49585.1"/>
    <property type="molecule type" value="Genomic_DNA"/>
</dbReference>
<keyword evidence="5" id="KW-0479">Metal-binding</keyword>
<dbReference type="PANTHER" id="PTHR47453:SF1">
    <property type="entry name" value="PHOSPHOGLUCAN, WATER DIKINASE, CHLOROPLASTIC"/>
    <property type="match status" value="1"/>
</dbReference>
<dbReference type="Pfam" id="PF22973">
    <property type="entry name" value="GWD1_pHisD"/>
    <property type="match status" value="1"/>
</dbReference>
<evidence type="ECO:0000256" key="6">
    <source>
        <dbReference type="ARBA" id="ARBA00022741"/>
    </source>
</evidence>
<evidence type="ECO:0000259" key="12">
    <source>
        <dbReference type="Pfam" id="PF01326"/>
    </source>
</evidence>
<keyword evidence="4" id="KW-0808">Transferase</keyword>
<evidence type="ECO:0000256" key="11">
    <source>
        <dbReference type="SAM" id="MobiDB-lite"/>
    </source>
</evidence>
<dbReference type="GO" id="GO:0005524">
    <property type="term" value="F:ATP binding"/>
    <property type="evidence" value="ECO:0007669"/>
    <property type="project" value="UniProtKB-KW"/>
</dbReference>
<keyword evidence="7 14" id="KW-0418">Kinase</keyword>
<sequence>MGMGEGLADADGLLLHWGARTRRGGEWVAPQSALKRVIEIDVEARREDVCEIVFLIRTRDCKVWFKVNGEDITIPVEDNFATRFVERVPEDEGRAERREREEVKAQDPPPPPPPPSAKPVEDVQFAALNQWRGQEVKLQRHKGGYGDRNLRWNTDNLADAARRIVEGDRDSSSWRQKLQMVEKVLCDNGADVDSLAYVTVYLFWISVGAIMCVEDGTHYRPNHHAGSAERMYGAIEAAERCAHEIANGGDHHRARELRALIRRLHPRLPAFTAEFTQSVPLTRIRDIAHGKGDTNGKCRDVRQEIKHTIQNKLHRCAGPEDLVATEAMLAKLTAPGTDYPEEFVNEFKIFYRELKEFFNASSVADRIDRIANENGAPGRASEASKAFLTAKLNVDALPQSDGIGDQAMMRTLVECLRALHGARTEICAALEQGGDLEHAQASMRQQWRLAEVSMEDYAFVLLSRLLNTLGAEAEPPRNDISAGEVKLALEALALTSRIMALSAGGDHELEATASEAEVLAHQGLPEGEEGGLRVQAIAERARRAAVDFCSLLESLFDGRASSLGDALGIDRDSVSVFTEGQIRASVVFQSAKFASLLLRVSRRITGAAGWDCVVQGEAIGTLKSVMRLTPEECASFKEPVILLVANADGDEEVSTCGPYVRGIVLCHALPHLSHLALRARQAQVPLIAVEDENLVDHARSLLDKSTVKLSANASTIKLEETNETVTVDTAVSQQSEKPTLHLDADLSRASTVLSLVDLDERGLKDSIRIAGTKSAMCARLSSIAARSSHPFAAPAGVVIPFGAMEYAAASVGDLERLDGMIHSLNAMTQDPEQIRETCEAIQSLIRGLRPSSGTFQVTAQKFGPNARVMVRSSANVEDLEGMSAAGLYDSIPNVSLHDEDAFGRAVADVWASLYTTRAVASRAAAGIDHLEANMCVLVQEMLSPEVSFVLHTKHPLTNDPKSAYLEFALGLGETLASGAVRGTPCRVSVDRESRRATVNAFASFGTALVRDDESPSGMKSVAANYTTHWLQTDAKKREDIVGKLVDIGSMLERELSPSSDELLAQDIEGCILPDGQIYIVQARPQP</sequence>
<accession>A0A1Y5IRG6</accession>
<feature type="domain" description="Alpha-glucan water dikinase phosphohistidine-like" evidence="13">
    <location>
        <begin position="610"/>
        <end position="724"/>
    </location>
</feature>
<feature type="region of interest" description="Disordered" evidence="11">
    <location>
        <begin position="87"/>
        <end position="120"/>
    </location>
</feature>
<evidence type="ECO:0000256" key="1">
    <source>
        <dbReference type="ARBA" id="ARBA00001946"/>
    </source>
</evidence>
<dbReference type="Gene3D" id="3.30.1490.20">
    <property type="entry name" value="ATP-grasp fold, A domain"/>
    <property type="match status" value="1"/>
</dbReference>
<comment type="subunit">
    <text evidence="3">Homodimer.</text>
</comment>